<dbReference type="PIRSF" id="PIRSF006806">
    <property type="entry name" value="FTHF_cligase"/>
    <property type="match status" value="1"/>
</dbReference>
<keyword evidence="3 4" id="KW-0067">ATP-binding</keyword>
<dbReference type="NCBIfam" id="TIGR02727">
    <property type="entry name" value="MTHFS_bact"/>
    <property type="match status" value="1"/>
</dbReference>
<dbReference type="GO" id="GO:0046872">
    <property type="term" value="F:metal ion binding"/>
    <property type="evidence" value="ECO:0007669"/>
    <property type="project" value="UniProtKB-KW"/>
</dbReference>
<keyword evidence="5" id="KW-0479">Metal-binding</keyword>
<dbReference type="PANTHER" id="PTHR23407">
    <property type="entry name" value="ATPASE INHIBITOR/5-FORMYLTETRAHYDROFOLATE CYCLO-LIGASE"/>
    <property type="match status" value="1"/>
</dbReference>
<comment type="similarity">
    <text evidence="1 5">Belongs to the 5-formyltetrahydrofolate cyclo-ligase family.</text>
</comment>
<organism evidence="6 7">
    <name type="scientific">Halobacillus alkaliphilus</name>
    <dbReference type="NCBI Taxonomy" id="396056"/>
    <lineage>
        <taxon>Bacteria</taxon>
        <taxon>Bacillati</taxon>
        <taxon>Bacillota</taxon>
        <taxon>Bacilli</taxon>
        <taxon>Bacillales</taxon>
        <taxon>Bacillaceae</taxon>
        <taxon>Halobacillus</taxon>
    </lineage>
</organism>
<dbReference type="GO" id="GO:0005524">
    <property type="term" value="F:ATP binding"/>
    <property type="evidence" value="ECO:0007669"/>
    <property type="project" value="UniProtKB-KW"/>
</dbReference>
<comment type="catalytic activity">
    <reaction evidence="5">
        <text>(6S)-5-formyl-5,6,7,8-tetrahydrofolate + ATP = (6R)-5,10-methenyltetrahydrofolate + ADP + phosphate</text>
        <dbReference type="Rhea" id="RHEA:10488"/>
        <dbReference type="ChEBI" id="CHEBI:30616"/>
        <dbReference type="ChEBI" id="CHEBI:43474"/>
        <dbReference type="ChEBI" id="CHEBI:57455"/>
        <dbReference type="ChEBI" id="CHEBI:57457"/>
        <dbReference type="ChEBI" id="CHEBI:456216"/>
        <dbReference type="EC" id="6.3.3.2"/>
    </reaction>
</comment>
<accession>A0A1I2JME5</accession>
<feature type="binding site" evidence="4">
    <location>
        <begin position="133"/>
        <end position="141"/>
    </location>
    <ligand>
        <name>ATP</name>
        <dbReference type="ChEBI" id="CHEBI:30616"/>
    </ligand>
</feature>
<dbReference type="RefSeq" id="WP_089749156.1">
    <property type="nucleotide sequence ID" value="NZ_FOOG01000001.1"/>
</dbReference>
<keyword evidence="2 4" id="KW-0547">Nucleotide-binding</keyword>
<evidence type="ECO:0000256" key="3">
    <source>
        <dbReference type="ARBA" id="ARBA00022840"/>
    </source>
</evidence>
<sequence>MDKKEWRSRGKHILNNLSRDNKDSIQTALYQHLFKSELWKNAKMIGMTISQEHEWSTYPIIDQGWKEHKQVVVPKCIPKTKEMNFYKLEDYSQLETVYFGLKEPDPSAAEKVKKEEIHLLLVPGLLFDNYGYRIGYGGGYYDRFLEEFYGETIMIASEAQKVSSLPIEKFDQRVDHILTEKGLSKTSHP</sequence>
<dbReference type="GO" id="GO:0009396">
    <property type="term" value="P:folic acid-containing compound biosynthetic process"/>
    <property type="evidence" value="ECO:0007669"/>
    <property type="project" value="TreeGrafter"/>
</dbReference>
<evidence type="ECO:0000313" key="6">
    <source>
        <dbReference type="EMBL" id="SFF53956.1"/>
    </source>
</evidence>
<dbReference type="AlphaFoldDB" id="A0A1I2JME5"/>
<dbReference type="SUPFAM" id="SSF100950">
    <property type="entry name" value="NagB/RpiA/CoA transferase-like"/>
    <property type="match status" value="1"/>
</dbReference>
<dbReference type="Gene3D" id="3.40.50.10420">
    <property type="entry name" value="NagB/RpiA/CoA transferase-like"/>
    <property type="match status" value="1"/>
</dbReference>
<evidence type="ECO:0000313" key="7">
    <source>
        <dbReference type="Proteomes" id="UP000198897"/>
    </source>
</evidence>
<feature type="binding site" evidence="4">
    <location>
        <position position="54"/>
    </location>
    <ligand>
        <name>substrate</name>
    </ligand>
</feature>
<dbReference type="Pfam" id="PF01812">
    <property type="entry name" value="5-FTHF_cyc-lig"/>
    <property type="match status" value="1"/>
</dbReference>
<gene>
    <name evidence="6" type="ORF">SAMN05216353_101155</name>
</gene>
<name>A0A1I2JME5_9BACI</name>
<proteinExistence type="inferred from homology"/>
<dbReference type="GO" id="GO:0030272">
    <property type="term" value="F:5-formyltetrahydrofolate cyclo-ligase activity"/>
    <property type="evidence" value="ECO:0007669"/>
    <property type="project" value="UniProtKB-EC"/>
</dbReference>
<dbReference type="InterPro" id="IPR037171">
    <property type="entry name" value="NagB/RpiA_transferase-like"/>
</dbReference>
<dbReference type="InterPro" id="IPR024185">
    <property type="entry name" value="FTHF_cligase-like_sf"/>
</dbReference>
<evidence type="ECO:0000256" key="1">
    <source>
        <dbReference type="ARBA" id="ARBA00010638"/>
    </source>
</evidence>
<feature type="binding site" evidence="4">
    <location>
        <begin position="3"/>
        <end position="7"/>
    </location>
    <ligand>
        <name>ATP</name>
        <dbReference type="ChEBI" id="CHEBI:30616"/>
    </ligand>
</feature>
<reference evidence="7" key="1">
    <citation type="submission" date="2016-10" db="EMBL/GenBank/DDBJ databases">
        <authorList>
            <person name="Varghese N."/>
            <person name="Submissions S."/>
        </authorList>
    </citation>
    <scope>NUCLEOTIDE SEQUENCE [LARGE SCALE GENOMIC DNA]</scope>
    <source>
        <strain evidence="7">FP5</strain>
    </source>
</reference>
<comment type="cofactor">
    <cofactor evidence="5">
        <name>Mg(2+)</name>
        <dbReference type="ChEBI" id="CHEBI:18420"/>
    </cofactor>
</comment>
<dbReference type="OrthoDB" id="9801938at2"/>
<dbReference type="GO" id="GO:0035999">
    <property type="term" value="P:tetrahydrofolate interconversion"/>
    <property type="evidence" value="ECO:0007669"/>
    <property type="project" value="TreeGrafter"/>
</dbReference>
<protein>
    <recommendedName>
        <fullName evidence="5">5-formyltetrahydrofolate cyclo-ligase</fullName>
        <ecNumber evidence="5">6.3.3.2</ecNumber>
    </recommendedName>
</protein>
<feature type="binding site" evidence="4">
    <location>
        <position position="49"/>
    </location>
    <ligand>
        <name>substrate</name>
    </ligand>
</feature>
<evidence type="ECO:0000256" key="2">
    <source>
        <dbReference type="ARBA" id="ARBA00022741"/>
    </source>
</evidence>
<keyword evidence="6" id="KW-0436">Ligase</keyword>
<dbReference type="InterPro" id="IPR002698">
    <property type="entry name" value="FTHF_cligase"/>
</dbReference>
<keyword evidence="7" id="KW-1185">Reference proteome</keyword>
<dbReference type="EMBL" id="FOOG01000001">
    <property type="protein sequence ID" value="SFF53956.1"/>
    <property type="molecule type" value="Genomic_DNA"/>
</dbReference>
<dbReference type="EC" id="6.3.3.2" evidence="5"/>
<keyword evidence="5" id="KW-0460">Magnesium</keyword>
<dbReference type="Proteomes" id="UP000198897">
    <property type="component" value="Unassembled WGS sequence"/>
</dbReference>
<evidence type="ECO:0000256" key="5">
    <source>
        <dbReference type="RuleBase" id="RU361279"/>
    </source>
</evidence>
<dbReference type="PANTHER" id="PTHR23407:SF1">
    <property type="entry name" value="5-FORMYLTETRAHYDROFOLATE CYCLO-LIGASE"/>
    <property type="match status" value="1"/>
</dbReference>
<evidence type="ECO:0000256" key="4">
    <source>
        <dbReference type="PIRSR" id="PIRSR006806-1"/>
    </source>
</evidence>